<organism evidence="1 2">
    <name type="scientific">Halteria grandinella</name>
    <dbReference type="NCBI Taxonomy" id="5974"/>
    <lineage>
        <taxon>Eukaryota</taxon>
        <taxon>Sar</taxon>
        <taxon>Alveolata</taxon>
        <taxon>Ciliophora</taxon>
        <taxon>Intramacronucleata</taxon>
        <taxon>Spirotrichea</taxon>
        <taxon>Stichotrichia</taxon>
        <taxon>Sporadotrichida</taxon>
        <taxon>Halteriidae</taxon>
        <taxon>Halteria</taxon>
    </lineage>
</organism>
<dbReference type="Proteomes" id="UP000785679">
    <property type="component" value="Unassembled WGS sequence"/>
</dbReference>
<evidence type="ECO:0000313" key="2">
    <source>
        <dbReference type="Proteomes" id="UP000785679"/>
    </source>
</evidence>
<proteinExistence type="predicted"/>
<sequence>MTASSHPIISNHPFIFTFTERTPSSNPLAGKPTDLILGKHSPAASKAPKIARKSSTCLLNYIIQSIYINAPQREEECATWISIVSKTRQKGSILAKLFRVDFAQTNNQIRYQYVIIKIRVVLINLLYQQILESIIYAKSLKSMLVPKNGYRHLKRYEPNKKVTKPWSQGCYVPLL</sequence>
<protein>
    <submittedName>
        <fullName evidence="1">Uncharacterized protein</fullName>
    </submittedName>
</protein>
<name>A0A8J8T9E8_HALGN</name>
<keyword evidence="2" id="KW-1185">Reference proteome</keyword>
<comment type="caution">
    <text evidence="1">The sequence shown here is derived from an EMBL/GenBank/DDBJ whole genome shotgun (WGS) entry which is preliminary data.</text>
</comment>
<dbReference type="AlphaFoldDB" id="A0A8J8T9E8"/>
<evidence type="ECO:0000313" key="1">
    <source>
        <dbReference type="EMBL" id="TNV86163.1"/>
    </source>
</evidence>
<dbReference type="EMBL" id="RRYP01001265">
    <property type="protein sequence ID" value="TNV86163.1"/>
    <property type="molecule type" value="Genomic_DNA"/>
</dbReference>
<gene>
    <name evidence="1" type="ORF">FGO68_gene6559</name>
</gene>
<reference evidence="1" key="1">
    <citation type="submission" date="2019-06" db="EMBL/GenBank/DDBJ databases">
        <authorList>
            <person name="Zheng W."/>
        </authorList>
    </citation>
    <scope>NUCLEOTIDE SEQUENCE</scope>
    <source>
        <strain evidence="1">QDHG01</strain>
    </source>
</reference>
<accession>A0A8J8T9E8</accession>